<reference evidence="1 2" key="1">
    <citation type="submission" date="2020-02" db="EMBL/GenBank/DDBJ databases">
        <title>Draft genome sequence of Haematococcus lacustris strain NIES-144.</title>
        <authorList>
            <person name="Morimoto D."/>
            <person name="Nakagawa S."/>
            <person name="Yoshida T."/>
            <person name="Sawayama S."/>
        </authorList>
    </citation>
    <scope>NUCLEOTIDE SEQUENCE [LARGE SCALE GENOMIC DNA]</scope>
    <source>
        <strain evidence="1 2">NIES-144</strain>
    </source>
</reference>
<feature type="non-terminal residue" evidence="1">
    <location>
        <position position="1"/>
    </location>
</feature>
<gene>
    <name evidence="1" type="ORF">HaLaN_19337</name>
</gene>
<comment type="caution">
    <text evidence="1">The sequence shown here is derived from an EMBL/GenBank/DDBJ whole genome shotgun (WGS) entry which is preliminary data.</text>
</comment>
<accession>A0A699ZGU7</accession>
<dbReference type="Proteomes" id="UP000485058">
    <property type="component" value="Unassembled WGS sequence"/>
</dbReference>
<organism evidence="1 2">
    <name type="scientific">Haematococcus lacustris</name>
    <name type="common">Green alga</name>
    <name type="synonym">Haematococcus pluvialis</name>
    <dbReference type="NCBI Taxonomy" id="44745"/>
    <lineage>
        <taxon>Eukaryota</taxon>
        <taxon>Viridiplantae</taxon>
        <taxon>Chlorophyta</taxon>
        <taxon>core chlorophytes</taxon>
        <taxon>Chlorophyceae</taxon>
        <taxon>CS clade</taxon>
        <taxon>Chlamydomonadales</taxon>
        <taxon>Haematococcaceae</taxon>
        <taxon>Haematococcus</taxon>
    </lineage>
</organism>
<protein>
    <submittedName>
        <fullName evidence="1">Uncharacterized protein</fullName>
    </submittedName>
</protein>
<proteinExistence type="predicted"/>
<sequence>MGRCPFGFTADDEPASDAP</sequence>
<feature type="non-terminal residue" evidence="1">
    <location>
        <position position="19"/>
    </location>
</feature>
<evidence type="ECO:0000313" key="2">
    <source>
        <dbReference type="Proteomes" id="UP000485058"/>
    </source>
</evidence>
<name>A0A699ZGU7_HAELA</name>
<dbReference type="EMBL" id="BLLF01001936">
    <property type="protein sequence ID" value="GFH21947.1"/>
    <property type="molecule type" value="Genomic_DNA"/>
</dbReference>
<evidence type="ECO:0000313" key="1">
    <source>
        <dbReference type="EMBL" id="GFH21947.1"/>
    </source>
</evidence>
<dbReference type="AlphaFoldDB" id="A0A699ZGU7"/>
<keyword evidence="2" id="KW-1185">Reference proteome</keyword>